<dbReference type="Gene3D" id="3.30.300.30">
    <property type="match status" value="1"/>
</dbReference>
<protein>
    <recommendedName>
        <fullName evidence="9">4-coumarate--CoA ligase</fullName>
    </recommendedName>
</protein>
<dbReference type="PANTHER" id="PTHR24096">
    <property type="entry name" value="LONG-CHAIN-FATTY-ACID--COA LIGASE"/>
    <property type="match status" value="1"/>
</dbReference>
<dbReference type="EMBL" id="LRBV02000007">
    <property type="status" value="NOT_ANNOTATED_CDS"/>
    <property type="molecule type" value="Genomic_DNA"/>
</dbReference>
<dbReference type="InterPro" id="IPR020845">
    <property type="entry name" value="AMP-binding_CS"/>
</dbReference>
<dbReference type="Proteomes" id="UP000594261">
    <property type="component" value="Chromosome 7"/>
</dbReference>
<dbReference type="InParanoid" id="A0A7N2M759"/>
<keyword evidence="4" id="KW-0812">Transmembrane</keyword>
<sequence>MAARAATFNPKTQTYTSPRPPIHFPTNPNLSLTTFLFQNSSSSPHSLALIDADTGETLTFHQLKLQVSKLAHSLLHLNVHKNDVVLIVASNSIHFPVCFLAIVALGAIASTCNPLYTVSELSKQVQDCNPKLVITVPELWHKIKELNLPSIIIGSSKSTSFAETPSSKIWHYSELIELSNVECELPDKTVKQSDTAALLYSSGTTGTSKGVILTHRNFIAASLMVPADQDRYGDPRNVFLCFLPMFHIFGLSVVTVTHLFVVPPVMIALAKQSVVMKKYDLSSLRQVGSGAAPLGKDVMEECTKNLPHVDIVQGYGMTETCGIISLENPKEESPLSGSTGTLVSGVESQIVSIDTSKPLPPKQSGEIWLRGPNMMQGYFKNPEATKLTIDGQGWVHTGDIGYFNEEGQLFVVDRIKELIKCYGFQLLVSFRIAVDNEDLTVPASDFWKALHLLILHFWGEYICSSPVAPAELEGLLISHTEILDAVVFPFPDAKAGEVPIAHVVRSPNSLLTEEDVQKFIAKQVASFKRLWAVSFVNSVPRSAAGKILRRELIEKVRSKI</sequence>
<evidence type="ECO:0000259" key="5">
    <source>
        <dbReference type="Pfam" id="PF00501"/>
    </source>
</evidence>
<feature type="region of interest" description="Disordered" evidence="3">
    <location>
        <begin position="1"/>
        <end position="20"/>
    </location>
</feature>
<dbReference type="InterPro" id="IPR045851">
    <property type="entry name" value="AMP-bd_C_sf"/>
</dbReference>
<evidence type="ECO:0008006" key="9">
    <source>
        <dbReference type="Google" id="ProtNLM"/>
    </source>
</evidence>
<dbReference type="InterPro" id="IPR000873">
    <property type="entry name" value="AMP-dep_synth/lig_dom"/>
</dbReference>
<dbReference type="Pfam" id="PF13193">
    <property type="entry name" value="AMP-binding_C"/>
    <property type="match status" value="1"/>
</dbReference>
<evidence type="ECO:0000256" key="1">
    <source>
        <dbReference type="ARBA" id="ARBA00006432"/>
    </source>
</evidence>
<feature type="domain" description="AMP-dependent synthetase/ligase" evidence="5">
    <location>
        <begin position="39"/>
        <end position="253"/>
    </location>
</feature>
<evidence type="ECO:0000313" key="7">
    <source>
        <dbReference type="EnsemblPlants" id="QL07p043176:mrna"/>
    </source>
</evidence>
<comment type="similarity">
    <text evidence="1">Belongs to the ATP-dependent AMP-binding enzyme family.</text>
</comment>
<dbReference type="FunFam" id="3.30.300.30:FF:000007">
    <property type="entry name" value="4-coumarate--CoA ligase 2"/>
    <property type="match status" value="1"/>
</dbReference>
<name>A0A7N2M759_QUELO</name>
<dbReference type="Pfam" id="PF00501">
    <property type="entry name" value="AMP-binding"/>
    <property type="match status" value="2"/>
</dbReference>
<dbReference type="OMA" id="WMGKYEW"/>
<evidence type="ECO:0000259" key="6">
    <source>
        <dbReference type="Pfam" id="PF13193"/>
    </source>
</evidence>
<dbReference type="EnsemblPlants" id="QL07p043176:mrna">
    <property type="protein sequence ID" value="QL07p043176:mrna"/>
    <property type="gene ID" value="QL07p043176"/>
</dbReference>
<dbReference type="Gene3D" id="3.40.50.12780">
    <property type="entry name" value="N-terminal domain of ligase-like"/>
    <property type="match status" value="2"/>
</dbReference>
<feature type="domain" description="AMP-binding enzyme C-terminal" evidence="6">
    <location>
        <begin position="471"/>
        <end position="546"/>
    </location>
</feature>
<dbReference type="SUPFAM" id="SSF56801">
    <property type="entry name" value="Acetyl-CoA synthetase-like"/>
    <property type="match status" value="2"/>
</dbReference>
<feature type="transmembrane region" description="Helical" evidence="4">
    <location>
        <begin position="245"/>
        <end position="269"/>
    </location>
</feature>
<accession>A0A7N2M759</accession>
<reference evidence="7" key="2">
    <citation type="submission" date="2021-01" db="UniProtKB">
        <authorList>
            <consortium name="EnsemblPlants"/>
        </authorList>
    </citation>
    <scope>IDENTIFICATION</scope>
</reference>
<evidence type="ECO:0000313" key="8">
    <source>
        <dbReference type="Proteomes" id="UP000594261"/>
    </source>
</evidence>
<keyword evidence="4" id="KW-0472">Membrane</keyword>
<feature type="domain" description="AMP-dependent synthetase/ligase" evidence="5">
    <location>
        <begin position="255"/>
        <end position="379"/>
    </location>
</feature>
<dbReference type="PROSITE" id="PS00455">
    <property type="entry name" value="AMP_BINDING"/>
    <property type="match status" value="1"/>
</dbReference>
<evidence type="ECO:0000256" key="3">
    <source>
        <dbReference type="SAM" id="MobiDB-lite"/>
    </source>
</evidence>
<proteinExistence type="inferred from homology"/>
<dbReference type="CDD" id="cd05904">
    <property type="entry name" value="4CL"/>
    <property type="match status" value="1"/>
</dbReference>
<organism evidence="7 8">
    <name type="scientific">Quercus lobata</name>
    <name type="common">Valley oak</name>
    <dbReference type="NCBI Taxonomy" id="97700"/>
    <lineage>
        <taxon>Eukaryota</taxon>
        <taxon>Viridiplantae</taxon>
        <taxon>Streptophyta</taxon>
        <taxon>Embryophyta</taxon>
        <taxon>Tracheophyta</taxon>
        <taxon>Spermatophyta</taxon>
        <taxon>Magnoliopsida</taxon>
        <taxon>eudicotyledons</taxon>
        <taxon>Gunneridae</taxon>
        <taxon>Pentapetalae</taxon>
        <taxon>rosids</taxon>
        <taxon>fabids</taxon>
        <taxon>Fagales</taxon>
        <taxon>Fagaceae</taxon>
        <taxon>Quercus</taxon>
    </lineage>
</organism>
<keyword evidence="4" id="KW-1133">Transmembrane helix</keyword>
<keyword evidence="8" id="KW-1185">Reference proteome</keyword>
<dbReference type="AlphaFoldDB" id="A0A7N2M759"/>
<dbReference type="InterPro" id="IPR042099">
    <property type="entry name" value="ANL_N_sf"/>
</dbReference>
<dbReference type="InterPro" id="IPR025110">
    <property type="entry name" value="AMP-bd_C"/>
</dbReference>
<keyword evidence="2" id="KW-0436">Ligase</keyword>
<dbReference type="PANTHER" id="PTHR24096:SF415">
    <property type="entry name" value="4-COUMARATE--COA LIGASE"/>
    <property type="match status" value="1"/>
</dbReference>
<reference evidence="7 8" key="1">
    <citation type="journal article" date="2016" name="G3 (Bethesda)">
        <title>First Draft Assembly and Annotation of the Genome of a California Endemic Oak Quercus lobata Nee (Fagaceae).</title>
        <authorList>
            <person name="Sork V.L."/>
            <person name="Fitz-Gibbon S.T."/>
            <person name="Puiu D."/>
            <person name="Crepeau M."/>
            <person name="Gugger P.F."/>
            <person name="Sherman R."/>
            <person name="Stevens K."/>
            <person name="Langley C.H."/>
            <person name="Pellegrini M."/>
            <person name="Salzberg S.L."/>
        </authorList>
    </citation>
    <scope>NUCLEOTIDE SEQUENCE [LARGE SCALE GENOMIC DNA]</scope>
    <source>
        <strain evidence="7 8">cv. SW786</strain>
    </source>
</reference>
<evidence type="ECO:0000256" key="4">
    <source>
        <dbReference type="SAM" id="Phobius"/>
    </source>
</evidence>
<dbReference type="GO" id="GO:0016405">
    <property type="term" value="F:CoA-ligase activity"/>
    <property type="evidence" value="ECO:0007669"/>
    <property type="project" value="TreeGrafter"/>
</dbReference>
<evidence type="ECO:0000256" key="2">
    <source>
        <dbReference type="ARBA" id="ARBA00022598"/>
    </source>
</evidence>
<dbReference type="Gramene" id="QL07p043176:mrna">
    <property type="protein sequence ID" value="QL07p043176:mrna"/>
    <property type="gene ID" value="QL07p043176"/>
</dbReference>